<evidence type="ECO:0000259" key="10">
    <source>
        <dbReference type="PROSITE" id="PS50262"/>
    </source>
</evidence>
<accession>A0AAV4GH49</accession>
<comment type="subcellular location">
    <subcellularLocation>
        <location evidence="1">Cell membrane</location>
        <topology evidence="1">Multi-pass membrane protein</topology>
    </subcellularLocation>
</comment>
<keyword evidence="12" id="KW-1185">Reference proteome</keyword>
<evidence type="ECO:0000256" key="4">
    <source>
        <dbReference type="ARBA" id="ARBA00022989"/>
    </source>
</evidence>
<dbReference type="AlphaFoldDB" id="A0AAV4GH49"/>
<keyword evidence="6 9" id="KW-0472">Membrane</keyword>
<dbReference type="Gene3D" id="1.20.1070.10">
    <property type="entry name" value="Rhodopsin 7-helix transmembrane proteins"/>
    <property type="match status" value="1"/>
</dbReference>
<dbReference type="GO" id="GO:0005886">
    <property type="term" value="C:plasma membrane"/>
    <property type="evidence" value="ECO:0007669"/>
    <property type="project" value="UniProtKB-SubCell"/>
</dbReference>
<dbReference type="Pfam" id="PF00001">
    <property type="entry name" value="7tm_1"/>
    <property type="match status" value="1"/>
</dbReference>
<evidence type="ECO:0000313" key="12">
    <source>
        <dbReference type="Proteomes" id="UP000762676"/>
    </source>
</evidence>
<keyword evidence="8" id="KW-0807">Transducer</keyword>
<proteinExistence type="predicted"/>
<protein>
    <submittedName>
        <fullName evidence="11">Chemosensory receptor B</fullName>
    </submittedName>
</protein>
<evidence type="ECO:0000256" key="3">
    <source>
        <dbReference type="ARBA" id="ARBA00022692"/>
    </source>
</evidence>
<dbReference type="InterPro" id="IPR000276">
    <property type="entry name" value="GPCR_Rhodpsn"/>
</dbReference>
<evidence type="ECO:0000256" key="8">
    <source>
        <dbReference type="ARBA" id="ARBA00023224"/>
    </source>
</evidence>
<evidence type="ECO:0000313" key="11">
    <source>
        <dbReference type="EMBL" id="GFR83705.1"/>
    </source>
</evidence>
<keyword evidence="4 9" id="KW-1133">Transmembrane helix</keyword>
<feature type="domain" description="G-protein coupled receptors family 1 profile" evidence="10">
    <location>
        <begin position="103"/>
        <end position="372"/>
    </location>
</feature>
<feature type="transmembrane region" description="Helical" evidence="9">
    <location>
        <begin position="357"/>
        <end position="375"/>
    </location>
</feature>
<evidence type="ECO:0000256" key="9">
    <source>
        <dbReference type="SAM" id="Phobius"/>
    </source>
</evidence>
<evidence type="ECO:0000256" key="5">
    <source>
        <dbReference type="ARBA" id="ARBA00023040"/>
    </source>
</evidence>
<dbReference type="GO" id="GO:0004930">
    <property type="term" value="F:G protein-coupled receptor activity"/>
    <property type="evidence" value="ECO:0007669"/>
    <property type="project" value="UniProtKB-KW"/>
</dbReference>
<evidence type="ECO:0000256" key="2">
    <source>
        <dbReference type="ARBA" id="ARBA00022475"/>
    </source>
</evidence>
<keyword evidence="3 9" id="KW-0812">Transmembrane</keyword>
<feature type="transmembrane region" description="Helical" evidence="9">
    <location>
        <begin position="207"/>
        <end position="228"/>
    </location>
</feature>
<name>A0AAV4GH49_9GAST</name>
<dbReference type="SUPFAM" id="SSF81321">
    <property type="entry name" value="Family A G protein-coupled receptor-like"/>
    <property type="match status" value="1"/>
</dbReference>
<reference evidence="11 12" key="1">
    <citation type="journal article" date="2021" name="Elife">
        <title>Chloroplast acquisition without the gene transfer in kleptoplastic sea slugs, Plakobranchus ocellatus.</title>
        <authorList>
            <person name="Maeda T."/>
            <person name="Takahashi S."/>
            <person name="Yoshida T."/>
            <person name="Shimamura S."/>
            <person name="Takaki Y."/>
            <person name="Nagai Y."/>
            <person name="Toyoda A."/>
            <person name="Suzuki Y."/>
            <person name="Arimoto A."/>
            <person name="Ishii H."/>
            <person name="Satoh N."/>
            <person name="Nishiyama T."/>
            <person name="Hasebe M."/>
            <person name="Maruyama T."/>
            <person name="Minagawa J."/>
            <person name="Obokata J."/>
            <person name="Shigenobu S."/>
        </authorList>
    </citation>
    <scope>NUCLEOTIDE SEQUENCE [LARGE SCALE GENOMIC DNA]</scope>
</reference>
<dbReference type="EMBL" id="BMAT01008385">
    <property type="protein sequence ID" value="GFR83705.1"/>
    <property type="molecule type" value="Genomic_DNA"/>
</dbReference>
<keyword evidence="7 11" id="KW-0675">Receptor</keyword>
<evidence type="ECO:0000256" key="6">
    <source>
        <dbReference type="ARBA" id="ARBA00023136"/>
    </source>
</evidence>
<comment type="caution">
    <text evidence="11">The sequence shown here is derived from an EMBL/GenBank/DDBJ whole genome shotgun (WGS) entry which is preliminary data.</text>
</comment>
<keyword evidence="5" id="KW-0297">G-protein coupled receptor</keyword>
<gene>
    <name evidence="11" type="ORF">ElyMa_004131000</name>
</gene>
<dbReference type="InterPro" id="IPR017452">
    <property type="entry name" value="GPCR_Rhodpsn_7TM"/>
</dbReference>
<evidence type="ECO:0000256" key="7">
    <source>
        <dbReference type="ARBA" id="ARBA00023170"/>
    </source>
</evidence>
<feature type="transmembrane region" description="Helical" evidence="9">
    <location>
        <begin position="261"/>
        <end position="280"/>
    </location>
</feature>
<dbReference type="Proteomes" id="UP000762676">
    <property type="component" value="Unassembled WGS sequence"/>
</dbReference>
<dbReference type="PANTHER" id="PTHR24249">
    <property type="entry name" value="HISTAMINE RECEPTOR-RELATED G-PROTEIN COUPLED RECEPTOR"/>
    <property type="match status" value="1"/>
</dbReference>
<sequence>MHIMYSRQTPGSKKVKFLDVAPETKQTEIPRPTSVLKPTHINENNSGVKLIRPAMDLYNFSTSSSDLSTGNTGSGFIDNATFTYLFITFRIVLNPAMSVLALLATIINVVTFSRMTLSQGVNQNLLILSTSDLVLAVFGVVGNSCYVLRWLGINTTPVRFTLYILMWVVAYPVNASAAVTTIIAAVRCLSVIMPITFRTVVTPQRQVVAIALGCSISWSVPLYTHLLINVYTKKGNNSLGIPSSSEINKQMVVFDYFRNTFFYTCFTIIILSGVFLSIALRKSSSFQASATASTTDGQTKASSRREVQVVKTVILLLVIFVTCNLPFLFLSLLRLMVPGFSPSGKFRNEKLFVDSTVATGIHLNVGLNTFVYLKYNSKFNKILTESLSRVSLKTN</sequence>
<feature type="transmembrane region" description="Helical" evidence="9">
    <location>
        <begin position="164"/>
        <end position="186"/>
    </location>
</feature>
<organism evidence="11 12">
    <name type="scientific">Elysia marginata</name>
    <dbReference type="NCBI Taxonomy" id="1093978"/>
    <lineage>
        <taxon>Eukaryota</taxon>
        <taxon>Metazoa</taxon>
        <taxon>Spiralia</taxon>
        <taxon>Lophotrochozoa</taxon>
        <taxon>Mollusca</taxon>
        <taxon>Gastropoda</taxon>
        <taxon>Heterobranchia</taxon>
        <taxon>Euthyneura</taxon>
        <taxon>Panpulmonata</taxon>
        <taxon>Sacoglossa</taxon>
        <taxon>Placobranchoidea</taxon>
        <taxon>Plakobranchidae</taxon>
        <taxon>Elysia</taxon>
    </lineage>
</organism>
<evidence type="ECO:0000256" key="1">
    <source>
        <dbReference type="ARBA" id="ARBA00004651"/>
    </source>
</evidence>
<keyword evidence="2" id="KW-1003">Cell membrane</keyword>
<feature type="transmembrane region" description="Helical" evidence="9">
    <location>
        <begin position="91"/>
        <end position="112"/>
    </location>
</feature>
<feature type="transmembrane region" description="Helical" evidence="9">
    <location>
        <begin position="133"/>
        <end position="152"/>
    </location>
</feature>
<feature type="transmembrane region" description="Helical" evidence="9">
    <location>
        <begin position="313"/>
        <end position="337"/>
    </location>
</feature>
<dbReference type="InterPro" id="IPR050569">
    <property type="entry name" value="TAAR"/>
</dbReference>
<dbReference type="PROSITE" id="PS50262">
    <property type="entry name" value="G_PROTEIN_RECEP_F1_2"/>
    <property type="match status" value="1"/>
</dbReference>